<evidence type="ECO:0000313" key="1">
    <source>
        <dbReference type="EMBL" id="RMZ97889.1"/>
    </source>
</evidence>
<sequence>MFLLKNLKFKISKLNILNICMYVLRMIFRPKGPLQDLDRTRDKLIDIISNFKKSILKFRIKKIRSNNSQYLCLTKYSLLSKKNHLKICVFRLTNYF</sequence>
<proteinExistence type="predicted"/>
<comment type="caution">
    <text evidence="1">The sequence shown here is derived from an EMBL/GenBank/DDBJ whole genome shotgun (WGS) entry which is preliminary data.</text>
</comment>
<name>A0A3M7PFU9_BRAPC</name>
<dbReference type="Proteomes" id="UP000276133">
    <property type="component" value="Unassembled WGS sequence"/>
</dbReference>
<accession>A0A3M7PFU9</accession>
<gene>
    <name evidence="1" type="ORF">BpHYR1_005953</name>
</gene>
<organism evidence="1 2">
    <name type="scientific">Brachionus plicatilis</name>
    <name type="common">Marine rotifer</name>
    <name type="synonym">Brachionus muelleri</name>
    <dbReference type="NCBI Taxonomy" id="10195"/>
    <lineage>
        <taxon>Eukaryota</taxon>
        <taxon>Metazoa</taxon>
        <taxon>Spiralia</taxon>
        <taxon>Gnathifera</taxon>
        <taxon>Rotifera</taxon>
        <taxon>Eurotatoria</taxon>
        <taxon>Monogononta</taxon>
        <taxon>Pseudotrocha</taxon>
        <taxon>Ploima</taxon>
        <taxon>Brachionidae</taxon>
        <taxon>Brachionus</taxon>
    </lineage>
</organism>
<protein>
    <submittedName>
        <fullName evidence="1">Uncharacterized protein</fullName>
    </submittedName>
</protein>
<reference evidence="1 2" key="1">
    <citation type="journal article" date="2018" name="Sci. Rep.">
        <title>Genomic signatures of local adaptation to the degree of environmental predictability in rotifers.</title>
        <authorList>
            <person name="Franch-Gras L."/>
            <person name="Hahn C."/>
            <person name="Garcia-Roger E.M."/>
            <person name="Carmona M.J."/>
            <person name="Serra M."/>
            <person name="Gomez A."/>
        </authorList>
    </citation>
    <scope>NUCLEOTIDE SEQUENCE [LARGE SCALE GENOMIC DNA]</scope>
    <source>
        <strain evidence="1">HYR1</strain>
    </source>
</reference>
<evidence type="ECO:0000313" key="2">
    <source>
        <dbReference type="Proteomes" id="UP000276133"/>
    </source>
</evidence>
<dbReference type="EMBL" id="REGN01011122">
    <property type="protein sequence ID" value="RMZ97889.1"/>
    <property type="molecule type" value="Genomic_DNA"/>
</dbReference>
<dbReference type="AlphaFoldDB" id="A0A3M7PFU9"/>
<keyword evidence="2" id="KW-1185">Reference proteome</keyword>